<accession>A0A2C9U633</accession>
<dbReference type="SUPFAM" id="SSF53335">
    <property type="entry name" value="S-adenosyl-L-methionine-dependent methyltransferases"/>
    <property type="match status" value="1"/>
</dbReference>
<organism evidence="7 8">
    <name type="scientific">Manihot esculenta</name>
    <name type="common">Cassava</name>
    <name type="synonym">Jatropha manihot</name>
    <dbReference type="NCBI Taxonomy" id="3983"/>
    <lineage>
        <taxon>Eukaryota</taxon>
        <taxon>Viridiplantae</taxon>
        <taxon>Streptophyta</taxon>
        <taxon>Embryophyta</taxon>
        <taxon>Tracheophyta</taxon>
        <taxon>Spermatophyta</taxon>
        <taxon>Magnoliopsida</taxon>
        <taxon>eudicotyledons</taxon>
        <taxon>Gunneridae</taxon>
        <taxon>Pentapetalae</taxon>
        <taxon>rosids</taxon>
        <taxon>fabids</taxon>
        <taxon>Malpighiales</taxon>
        <taxon>Euphorbiaceae</taxon>
        <taxon>Crotonoideae</taxon>
        <taxon>Manihoteae</taxon>
        <taxon>Manihot</taxon>
    </lineage>
</organism>
<dbReference type="GO" id="GO:0032259">
    <property type="term" value="P:methylation"/>
    <property type="evidence" value="ECO:0007669"/>
    <property type="project" value="UniProtKB-KW"/>
</dbReference>
<evidence type="ECO:0000256" key="5">
    <source>
        <dbReference type="ARBA" id="ARBA00022723"/>
    </source>
</evidence>
<keyword evidence="4" id="KW-0949">S-adenosyl-L-methionine</keyword>
<gene>
    <name evidence="7" type="ORF">MANES_17G085500v8</name>
</gene>
<dbReference type="InterPro" id="IPR002935">
    <property type="entry name" value="SAM_O-MeTrfase"/>
</dbReference>
<evidence type="ECO:0000256" key="1">
    <source>
        <dbReference type="ARBA" id="ARBA00002334"/>
    </source>
</evidence>
<name>A0A2C9U633_MANES</name>
<keyword evidence="3" id="KW-0808">Transferase</keyword>
<dbReference type="Pfam" id="PF01596">
    <property type="entry name" value="Methyltransf_3"/>
    <property type="match status" value="1"/>
</dbReference>
<dbReference type="PROSITE" id="PS51682">
    <property type="entry name" value="SAM_OMT_I"/>
    <property type="match status" value="1"/>
</dbReference>
<keyword evidence="8" id="KW-1185">Reference proteome</keyword>
<comment type="caution">
    <text evidence="7">The sequence shown here is derived from an EMBL/GenBank/DDBJ whole genome shotgun (WGS) entry which is preliminary data.</text>
</comment>
<evidence type="ECO:0008006" key="9">
    <source>
        <dbReference type="Google" id="ProtNLM"/>
    </source>
</evidence>
<evidence type="ECO:0000256" key="3">
    <source>
        <dbReference type="ARBA" id="ARBA00022679"/>
    </source>
</evidence>
<dbReference type="STRING" id="3983.A0A2C9U633"/>
<dbReference type="PANTHER" id="PTHR10509">
    <property type="entry name" value="O-METHYLTRANSFERASE-RELATED"/>
    <property type="match status" value="1"/>
</dbReference>
<sequence length="237" mass="26846">MAFVPQKGILRSVALEEYVYETSAYPREHKELKNLREATVKEYGNLSVMSIPVDEAQFLSMLVKAMNAKRTLEIGVFTGYSLLSTALALPDDGLVTAIDIDQKAYEFGLPFIRQAGVEHKINFINSNATLALTQMLNKQDNNINIAEFDMAFVDADKFSYKQYHEQLLKLVKIGGIIAYDNTLWYGFVAEEEDTVPEHFRETRMAILEINQFLASDPRVDISQVSIGDGLTLCRRLY</sequence>
<protein>
    <recommendedName>
        <fullName evidence="9">Caffeoyl-CoA O-methyltransferase</fullName>
    </recommendedName>
</protein>
<dbReference type="EMBL" id="CM004403">
    <property type="protein sequence ID" value="OAY25331.1"/>
    <property type="molecule type" value="Genomic_DNA"/>
</dbReference>
<dbReference type="InterPro" id="IPR050362">
    <property type="entry name" value="Cation-dep_OMT"/>
</dbReference>
<reference evidence="8" key="1">
    <citation type="journal article" date="2016" name="Nat. Biotechnol.">
        <title>Sequencing wild and cultivated cassava and related species reveals extensive interspecific hybridization and genetic diversity.</title>
        <authorList>
            <person name="Bredeson J.V."/>
            <person name="Lyons J.B."/>
            <person name="Prochnik S.E."/>
            <person name="Wu G.A."/>
            <person name="Ha C.M."/>
            <person name="Edsinger-Gonzales E."/>
            <person name="Grimwood J."/>
            <person name="Schmutz J."/>
            <person name="Rabbi I.Y."/>
            <person name="Egesi C."/>
            <person name="Nauluvula P."/>
            <person name="Lebot V."/>
            <person name="Ndunguru J."/>
            <person name="Mkamilo G."/>
            <person name="Bart R.S."/>
            <person name="Setter T.L."/>
            <person name="Gleadow R.M."/>
            <person name="Kulakow P."/>
            <person name="Ferguson M.E."/>
            <person name="Rounsley S."/>
            <person name="Rokhsar D.S."/>
        </authorList>
    </citation>
    <scope>NUCLEOTIDE SEQUENCE [LARGE SCALE GENOMIC DNA]</scope>
    <source>
        <strain evidence="8">cv. AM560-2</strain>
    </source>
</reference>
<evidence type="ECO:0000256" key="4">
    <source>
        <dbReference type="ARBA" id="ARBA00022691"/>
    </source>
</evidence>
<evidence type="ECO:0000313" key="8">
    <source>
        <dbReference type="Proteomes" id="UP000091857"/>
    </source>
</evidence>
<keyword evidence="5" id="KW-0479">Metal-binding</keyword>
<dbReference type="InterPro" id="IPR029063">
    <property type="entry name" value="SAM-dependent_MTases_sf"/>
</dbReference>
<evidence type="ECO:0000256" key="2">
    <source>
        <dbReference type="ARBA" id="ARBA00022603"/>
    </source>
</evidence>
<dbReference type="PANTHER" id="PTHR10509:SF34">
    <property type="entry name" value="TAPETUM-SPECIFIC METHYLTRANSFERASE 1"/>
    <property type="match status" value="1"/>
</dbReference>
<comment type="function">
    <text evidence="1">Methylates caffeoyl-CoA to feruloyl-CoA and 5-hydroxyferuloyl-CoA to sinapoyl-CoA. Plays a role in the synthesis of feruloylated polysaccharides. Involved in the reinforcement of the plant cell wall. Also involved in the responding to wounding or pathogen challenge by the increased formation of cell wall-bound ferulic acid polymers.</text>
</comment>
<dbReference type="Gramene" id="Manes.17G085500.1.v8.1">
    <property type="protein sequence ID" value="Manes.17G085500.1.v8.1.CDS"/>
    <property type="gene ID" value="Manes.17G085500.v8.1"/>
</dbReference>
<dbReference type="AlphaFoldDB" id="A0A2C9U633"/>
<keyword evidence="2" id="KW-0489">Methyltransferase</keyword>
<proteinExistence type="inferred from homology"/>
<dbReference type="GO" id="GO:0008171">
    <property type="term" value="F:O-methyltransferase activity"/>
    <property type="evidence" value="ECO:0007669"/>
    <property type="project" value="InterPro"/>
</dbReference>
<evidence type="ECO:0000313" key="7">
    <source>
        <dbReference type="EMBL" id="OAY25331.1"/>
    </source>
</evidence>
<dbReference type="CDD" id="cd02440">
    <property type="entry name" value="AdoMet_MTases"/>
    <property type="match status" value="1"/>
</dbReference>
<dbReference type="GO" id="GO:0008757">
    <property type="term" value="F:S-adenosylmethionine-dependent methyltransferase activity"/>
    <property type="evidence" value="ECO:0000318"/>
    <property type="project" value="GO_Central"/>
</dbReference>
<dbReference type="OrthoDB" id="10251242at2759"/>
<dbReference type="Gene3D" id="3.40.50.150">
    <property type="entry name" value="Vaccinia Virus protein VP39"/>
    <property type="match status" value="1"/>
</dbReference>
<comment type="similarity">
    <text evidence="6">Belongs to the class I-like SAM-binding methyltransferase superfamily. Cation-dependent O-methyltransferase family.</text>
</comment>
<evidence type="ECO:0000256" key="6">
    <source>
        <dbReference type="ARBA" id="ARBA00023453"/>
    </source>
</evidence>
<dbReference type="Proteomes" id="UP000091857">
    <property type="component" value="Chromosome 17"/>
</dbReference>
<dbReference type="GO" id="GO:0046872">
    <property type="term" value="F:metal ion binding"/>
    <property type="evidence" value="ECO:0007669"/>
    <property type="project" value="UniProtKB-KW"/>
</dbReference>